<dbReference type="PANTHER" id="PTHR43213:SF5">
    <property type="entry name" value="BIFUNCTIONAL DTTP_UTP PYROPHOSPHATASE_METHYLTRANSFERASE PROTEIN-RELATED"/>
    <property type="match status" value="1"/>
</dbReference>
<dbReference type="AlphaFoldDB" id="A0A378W0Y6"/>
<dbReference type="InterPro" id="IPR003697">
    <property type="entry name" value="Maf-like"/>
</dbReference>
<comment type="similarity">
    <text evidence="4">Belongs to the Maf family.</text>
</comment>
<proteinExistence type="inferred from homology"/>
<keyword evidence="2 4" id="KW-0378">Hydrolase</keyword>
<evidence type="ECO:0000256" key="3">
    <source>
        <dbReference type="ARBA" id="ARBA00023080"/>
    </source>
</evidence>
<dbReference type="NCBIfam" id="NF010947">
    <property type="entry name" value="PRK14367.1"/>
    <property type="match status" value="1"/>
</dbReference>
<accession>A0A378W0Y6</accession>
<comment type="subcellular location">
    <subcellularLocation>
        <location evidence="4">Cytoplasm</location>
    </subcellularLocation>
</comment>
<dbReference type="GO" id="GO:0005737">
    <property type="term" value="C:cytoplasm"/>
    <property type="evidence" value="ECO:0007669"/>
    <property type="project" value="UniProtKB-SubCell"/>
</dbReference>
<dbReference type="EC" id="3.6.1.9" evidence="4"/>
<dbReference type="CDD" id="cd00555">
    <property type="entry name" value="Maf"/>
    <property type="match status" value="1"/>
</dbReference>
<comment type="function">
    <text evidence="4">Nucleoside triphosphate pyrophosphatase. May have a dual role in cell division arrest and in preventing the incorporation of modified nucleotides into cellular nucleic acids.</text>
</comment>
<dbReference type="Gene3D" id="3.90.950.10">
    <property type="match status" value="1"/>
</dbReference>
<comment type="catalytic activity">
    <reaction evidence="4">
        <text>a 2'-deoxyribonucleoside 5'-triphosphate + H2O = a 2'-deoxyribonucleoside 5'-phosphate + diphosphate + H(+)</text>
        <dbReference type="Rhea" id="RHEA:44644"/>
        <dbReference type="ChEBI" id="CHEBI:15377"/>
        <dbReference type="ChEBI" id="CHEBI:15378"/>
        <dbReference type="ChEBI" id="CHEBI:33019"/>
        <dbReference type="ChEBI" id="CHEBI:61560"/>
        <dbReference type="ChEBI" id="CHEBI:65317"/>
        <dbReference type="EC" id="3.6.1.9"/>
    </reaction>
</comment>
<feature type="transmembrane region" description="Helical" evidence="5">
    <location>
        <begin position="236"/>
        <end position="256"/>
    </location>
</feature>
<dbReference type="PANTHER" id="PTHR43213">
    <property type="entry name" value="BIFUNCTIONAL DTTP/UTP PYROPHOSPHATASE/METHYLTRANSFERASE PROTEIN-RELATED"/>
    <property type="match status" value="1"/>
</dbReference>
<dbReference type="Pfam" id="PF02545">
    <property type="entry name" value="Maf"/>
    <property type="match status" value="1"/>
</dbReference>
<dbReference type="InterPro" id="IPR029001">
    <property type="entry name" value="ITPase-like_fam"/>
</dbReference>
<feature type="transmembrane region" description="Helical" evidence="5">
    <location>
        <begin position="209"/>
        <end position="229"/>
    </location>
</feature>
<protein>
    <recommendedName>
        <fullName evidence="4">Nucleoside triphosphate pyrophosphatase</fullName>
        <ecNumber evidence="4">3.6.1.9</ecNumber>
    </recommendedName>
    <alternativeName>
        <fullName evidence="4">Nucleotide pyrophosphatase</fullName>
        <shortName evidence="4">Nucleotide PPase</shortName>
    </alternativeName>
</protein>
<keyword evidence="5" id="KW-0812">Transmembrane</keyword>
<gene>
    <name evidence="6" type="primary">maf_1</name>
    <name evidence="6" type="ORF">NCTC11421_02631</name>
</gene>
<keyword evidence="4" id="KW-0963">Cytoplasm</keyword>
<dbReference type="EMBL" id="UGRI01000001">
    <property type="protein sequence ID" value="SUA24628.1"/>
    <property type="molecule type" value="Genomic_DNA"/>
</dbReference>
<dbReference type="SUPFAM" id="SSF52972">
    <property type="entry name" value="ITPase-like"/>
    <property type="match status" value="1"/>
</dbReference>
<comment type="catalytic activity">
    <reaction evidence="4">
        <text>a ribonucleoside 5'-triphosphate + H2O = a ribonucleoside 5'-phosphate + diphosphate + H(+)</text>
        <dbReference type="Rhea" id="RHEA:23996"/>
        <dbReference type="ChEBI" id="CHEBI:15377"/>
        <dbReference type="ChEBI" id="CHEBI:15378"/>
        <dbReference type="ChEBI" id="CHEBI:33019"/>
        <dbReference type="ChEBI" id="CHEBI:58043"/>
        <dbReference type="ChEBI" id="CHEBI:61557"/>
        <dbReference type="EC" id="3.6.1.9"/>
    </reaction>
</comment>
<keyword evidence="5" id="KW-1133">Transmembrane helix</keyword>
<dbReference type="GO" id="GO:0047429">
    <property type="term" value="F:nucleoside triphosphate diphosphatase activity"/>
    <property type="evidence" value="ECO:0007669"/>
    <property type="project" value="UniProtKB-EC"/>
</dbReference>
<dbReference type="NCBIfam" id="TIGR00172">
    <property type="entry name" value="maf"/>
    <property type="match status" value="1"/>
</dbReference>
<reference evidence="6" key="1">
    <citation type="submission" date="2018-06" db="EMBL/GenBank/DDBJ databases">
        <authorList>
            <consortium name="Pathogen Informatics"/>
            <person name="Doyle S."/>
        </authorList>
    </citation>
    <scope>NUCLEOTIDE SEQUENCE [LARGE SCALE GENOMIC DNA]</scope>
    <source>
        <strain evidence="6">NCTC11421</strain>
    </source>
</reference>
<evidence type="ECO:0000256" key="5">
    <source>
        <dbReference type="SAM" id="Phobius"/>
    </source>
</evidence>
<evidence type="ECO:0000256" key="1">
    <source>
        <dbReference type="ARBA" id="ARBA00001968"/>
    </source>
</evidence>
<comment type="caution">
    <text evidence="4">Lacks conserved residue(s) required for the propagation of feature annotation.</text>
</comment>
<name>A0A378W0Y6_NEIGO</name>
<dbReference type="HAMAP" id="MF_00528">
    <property type="entry name" value="Maf"/>
    <property type="match status" value="1"/>
</dbReference>
<keyword evidence="3 4" id="KW-0546">Nucleotide metabolism</keyword>
<comment type="cofactor">
    <cofactor evidence="1 4">
        <name>a divalent metal cation</name>
        <dbReference type="ChEBI" id="CHEBI:60240"/>
    </cofactor>
</comment>
<keyword evidence="5" id="KW-0472">Membrane</keyword>
<dbReference type="Pfam" id="PF09842">
    <property type="entry name" value="DUF2069"/>
    <property type="match status" value="1"/>
</dbReference>
<evidence type="ECO:0000256" key="4">
    <source>
        <dbReference type="HAMAP-Rule" id="MF_00528"/>
    </source>
</evidence>
<feature type="active site" description="Proton acceptor" evidence="4">
    <location>
        <position position="20"/>
    </location>
</feature>
<sequence length="266" mass="29582">MTLFCETNGAMPDFPLITADTCVFSDGIILGKPRSQAEAIEFLNRLSGKQHTVLTAVCIHYRGKTSSRVQTNRVVFKPLSSEEISAYVQSGEPMEKAGAYAVQGIGGIFIQSIEGSFSGIMGLPVYETVSMLQDLGYRPPYPPLNRKVRREQTNRLLPCLLQPDCTDCPIPFLGIMDCTVTPGRFVARAQSPAPLPAAFRYSKEKIYTYQYSSMLVLIYFAEAVMRLFNAYPAEKICAALSAVFSIIFFISCLSFVKQYKETNNVR</sequence>
<dbReference type="GO" id="GO:0009117">
    <property type="term" value="P:nucleotide metabolic process"/>
    <property type="evidence" value="ECO:0007669"/>
    <property type="project" value="UniProtKB-KW"/>
</dbReference>
<evidence type="ECO:0000313" key="6">
    <source>
        <dbReference type="EMBL" id="SUA24628.1"/>
    </source>
</evidence>
<organism evidence="6">
    <name type="scientific">Neisseria gonorrhoeae</name>
    <dbReference type="NCBI Taxonomy" id="485"/>
    <lineage>
        <taxon>Bacteria</taxon>
        <taxon>Pseudomonadati</taxon>
        <taxon>Pseudomonadota</taxon>
        <taxon>Betaproteobacteria</taxon>
        <taxon>Neisseriales</taxon>
        <taxon>Neisseriaceae</taxon>
        <taxon>Neisseria</taxon>
    </lineage>
</organism>
<evidence type="ECO:0000256" key="2">
    <source>
        <dbReference type="ARBA" id="ARBA00022801"/>
    </source>
</evidence>
<dbReference type="InterPro" id="IPR018643">
    <property type="entry name" value="DUF2069_membrane"/>
</dbReference>